<keyword evidence="5" id="KW-1185">Reference proteome</keyword>
<dbReference type="AlphaFoldDB" id="A0A4Q4KEF7"/>
<dbReference type="EMBL" id="SETE01000008">
    <property type="protein sequence ID" value="RYM31461.1"/>
    <property type="molecule type" value="Genomic_DNA"/>
</dbReference>
<dbReference type="RefSeq" id="WP_130094925.1">
    <property type="nucleotide sequence ID" value="NZ_SETE01000008.1"/>
</dbReference>
<evidence type="ECO:0000313" key="4">
    <source>
        <dbReference type="EMBL" id="RYM31461.1"/>
    </source>
</evidence>
<comment type="caution">
    <text evidence="4">The sequence shown here is derived from an EMBL/GenBank/DDBJ whole genome shotgun (WGS) entry which is preliminary data.</text>
</comment>
<dbReference type="Proteomes" id="UP000293952">
    <property type="component" value="Unassembled WGS sequence"/>
</dbReference>
<dbReference type="OrthoDB" id="1081990at2"/>
<dbReference type="Pfam" id="PF18962">
    <property type="entry name" value="Por_Secre_tail"/>
    <property type="match status" value="1"/>
</dbReference>
<feature type="domain" description="Secretion system C-terminal sorting" evidence="3">
    <location>
        <begin position="604"/>
        <end position="679"/>
    </location>
</feature>
<dbReference type="InterPro" id="IPR021615">
    <property type="entry name" value="Omp28"/>
</dbReference>
<name>A0A4Q4KEF7_9FLAO</name>
<dbReference type="Pfam" id="PF11551">
    <property type="entry name" value="Omp28"/>
    <property type="match status" value="1"/>
</dbReference>
<proteinExistence type="predicted"/>
<evidence type="ECO:0000313" key="5">
    <source>
        <dbReference type="Proteomes" id="UP000293952"/>
    </source>
</evidence>
<evidence type="ECO:0000256" key="2">
    <source>
        <dbReference type="SAM" id="SignalP"/>
    </source>
</evidence>
<dbReference type="Gene3D" id="2.60.40.10">
    <property type="entry name" value="Immunoglobulins"/>
    <property type="match status" value="1"/>
</dbReference>
<dbReference type="InterPro" id="IPR026444">
    <property type="entry name" value="Secre_tail"/>
</dbReference>
<feature type="chain" id="PRO_5020825633" evidence="2">
    <location>
        <begin position="20"/>
        <end position="680"/>
    </location>
</feature>
<organism evidence="4 5">
    <name type="scientific">Brumimicrobium glaciale</name>
    <dbReference type="NCBI Taxonomy" id="200475"/>
    <lineage>
        <taxon>Bacteria</taxon>
        <taxon>Pseudomonadati</taxon>
        <taxon>Bacteroidota</taxon>
        <taxon>Flavobacteriia</taxon>
        <taxon>Flavobacteriales</taxon>
        <taxon>Crocinitomicaceae</taxon>
        <taxon>Brumimicrobium</taxon>
    </lineage>
</organism>
<keyword evidence="1 2" id="KW-0732">Signal</keyword>
<reference evidence="4 5" key="1">
    <citation type="submission" date="2019-02" db="EMBL/GenBank/DDBJ databases">
        <title>Genome sequence of the sea-ice species Brumimicrobium glaciale.</title>
        <authorList>
            <person name="Bowman J.P."/>
        </authorList>
    </citation>
    <scope>NUCLEOTIDE SEQUENCE [LARGE SCALE GENOMIC DNA]</scope>
    <source>
        <strain evidence="4 5">IC156</strain>
    </source>
</reference>
<dbReference type="NCBIfam" id="TIGR04183">
    <property type="entry name" value="Por_Secre_tail"/>
    <property type="match status" value="1"/>
</dbReference>
<dbReference type="InterPro" id="IPR013783">
    <property type="entry name" value="Ig-like_fold"/>
</dbReference>
<accession>A0A4Q4KEF7</accession>
<gene>
    <name evidence="4" type="ORF">ERX46_16265</name>
</gene>
<evidence type="ECO:0000259" key="3">
    <source>
        <dbReference type="Pfam" id="PF18962"/>
    </source>
</evidence>
<sequence length="680" mass="72805">MKQAILFVSALIVSSTVYSQIFTDNFDSYTAGDFLVNSNPEWDTWTGGGGGAEDVQISSAQSSSAPHSIYFKATTAQGGPDDIILRFDQVYNDGIFSIEANFFVVQNNGAYFNLQEDFTVGGSWAIDCQMLDDGTITFSNSGTDYLISTYPTGQWFNLRMEINLTSNEWEVFIDNTSQGVFSNIVSSVGILDIFAVNQVANGGNGLSEFYVDDVSYSHTPINLPQLNAGLFFINPLNGLVGQNANPSIQVRNLGQDNITSFDLTYSYAGGIAVTESVTGVFLPSLATYDYNFIAPITLAAGNNILDVTVSNVNAAGQDNDVTDDTKTILIDPVVPGLGKIVVGEEATGTWCGWCPRGAVFMDFMAAKYDGFWAGIAVHNNDPMADSIYDAGIGGFIAGYPSAIVDRGGDIDPSVMEGDFIQQIVKTPKAIITNGATFDATTRELKVSLTYDFQSAISGNWRVACALTEDGVTGTGPSYGQSNSYSGGGSGVMGGYELLPSPVPAAQMVYDHVARKIAPSFSGDATLLPSSITAGDEHTVCFTFTLPTEWDESKMHIIGMLVSPSGTIDNAGYASISSAETNGLAACDAVASLEISKIEEMDFNLYPNPTRDMAYIDISNPNGEQVSLKITDLTGKIVAERTYVIQGEVQLPINTSKFDKGTYIVHLQKGDAVQQKKMIIQ</sequence>
<feature type="signal peptide" evidence="2">
    <location>
        <begin position="1"/>
        <end position="19"/>
    </location>
</feature>
<evidence type="ECO:0000256" key="1">
    <source>
        <dbReference type="ARBA" id="ARBA00022729"/>
    </source>
</evidence>
<protein>
    <submittedName>
        <fullName evidence="4">Omp28-related outer membrane protein</fullName>
    </submittedName>
</protein>